<feature type="transmembrane region" description="Helical" evidence="2">
    <location>
        <begin position="173"/>
        <end position="193"/>
    </location>
</feature>
<feature type="region of interest" description="Disordered" evidence="1">
    <location>
        <begin position="58"/>
        <end position="91"/>
    </location>
</feature>
<dbReference type="EMBL" id="JARHUD010000017">
    <property type="protein sequence ID" value="MDF2097494.1"/>
    <property type="molecule type" value="Genomic_DNA"/>
</dbReference>
<feature type="compositionally biased region" description="Pro residues" evidence="1">
    <location>
        <begin position="70"/>
        <end position="85"/>
    </location>
</feature>
<feature type="transmembrane region" description="Helical" evidence="2">
    <location>
        <begin position="199"/>
        <end position="218"/>
    </location>
</feature>
<evidence type="ECO:0000256" key="2">
    <source>
        <dbReference type="SAM" id="Phobius"/>
    </source>
</evidence>
<reference evidence="3 4" key="1">
    <citation type="submission" date="2023-03" db="EMBL/GenBank/DDBJ databases">
        <title>Fodinicurvata sp. CAU 1616 isolated from sea sendiment.</title>
        <authorList>
            <person name="Kim W."/>
        </authorList>
    </citation>
    <scope>NUCLEOTIDE SEQUENCE [LARGE SCALE GENOMIC DNA]</scope>
    <source>
        <strain evidence="3 4">CAU 1616</strain>
    </source>
</reference>
<protein>
    <recommendedName>
        <fullName evidence="5">DUF2178 domain-containing protein</fullName>
    </recommendedName>
</protein>
<accession>A0ABT5YTG2</accession>
<feature type="transmembrane region" description="Helical" evidence="2">
    <location>
        <begin position="133"/>
        <end position="153"/>
    </location>
</feature>
<keyword evidence="4" id="KW-1185">Reference proteome</keyword>
<feature type="transmembrane region" description="Helical" evidence="2">
    <location>
        <begin position="32"/>
        <end position="51"/>
    </location>
</feature>
<comment type="caution">
    <text evidence="3">The sequence shown here is derived from an EMBL/GenBank/DDBJ whole genome shotgun (WGS) entry which is preliminary data.</text>
</comment>
<feature type="transmembrane region" description="Helical" evidence="2">
    <location>
        <begin position="109"/>
        <end position="127"/>
    </location>
</feature>
<sequence>MTLQARFIYGAIAGIVALVGLMVAAGASSETYHTGGLILAGLGLLVCGLLIKSHYDSYERDPKRPRRPRPLPAAAPVSAPPPSSPQPVGQGFAAVQPQQASRFDPQTMAWLRGSVIGVVGLLGLVVAAGGSGFAYWGGLVVFALAVASLFRMIGRAFDDDKGPSGRPAPEAGVLRWIVGSLSGVIALLALFLASGGGEGYYIGVMLSFAALGYVFYLIKTSFDEREGR</sequence>
<name>A0ABT5YTG2_9PROT</name>
<keyword evidence="2" id="KW-0472">Membrane</keyword>
<evidence type="ECO:0000313" key="4">
    <source>
        <dbReference type="Proteomes" id="UP001215503"/>
    </source>
</evidence>
<proteinExistence type="predicted"/>
<keyword evidence="2" id="KW-1133">Transmembrane helix</keyword>
<evidence type="ECO:0000313" key="3">
    <source>
        <dbReference type="EMBL" id="MDF2097494.1"/>
    </source>
</evidence>
<gene>
    <name evidence="3" type="ORF">P2G67_16080</name>
</gene>
<dbReference type="Proteomes" id="UP001215503">
    <property type="component" value="Unassembled WGS sequence"/>
</dbReference>
<dbReference type="RefSeq" id="WP_275824322.1">
    <property type="nucleotide sequence ID" value="NZ_JARHUD010000017.1"/>
</dbReference>
<evidence type="ECO:0008006" key="5">
    <source>
        <dbReference type="Google" id="ProtNLM"/>
    </source>
</evidence>
<organism evidence="3 4">
    <name type="scientific">Aquibaculum arenosum</name>
    <dbReference type="NCBI Taxonomy" id="3032591"/>
    <lineage>
        <taxon>Bacteria</taxon>
        <taxon>Pseudomonadati</taxon>
        <taxon>Pseudomonadota</taxon>
        <taxon>Alphaproteobacteria</taxon>
        <taxon>Rhodospirillales</taxon>
        <taxon>Rhodovibrionaceae</taxon>
        <taxon>Aquibaculum</taxon>
    </lineage>
</organism>
<evidence type="ECO:0000256" key="1">
    <source>
        <dbReference type="SAM" id="MobiDB-lite"/>
    </source>
</evidence>
<feature type="transmembrane region" description="Helical" evidence="2">
    <location>
        <begin position="7"/>
        <end position="26"/>
    </location>
</feature>
<keyword evidence="2" id="KW-0812">Transmembrane</keyword>